<organism evidence="1 2">
    <name type="scientific">Sphingopyxis flava</name>
    <dbReference type="NCBI Taxonomy" id="1507287"/>
    <lineage>
        <taxon>Bacteria</taxon>
        <taxon>Pseudomonadati</taxon>
        <taxon>Pseudomonadota</taxon>
        <taxon>Alphaproteobacteria</taxon>
        <taxon>Sphingomonadales</taxon>
        <taxon>Sphingomonadaceae</taxon>
        <taxon>Sphingopyxis</taxon>
    </lineage>
</organism>
<gene>
    <name evidence="1" type="ORF">SAMN06295937_100772</name>
</gene>
<proteinExistence type="predicted"/>
<dbReference type="RefSeq" id="WP_079638089.1">
    <property type="nucleotide sequence ID" value="NZ_FUYP01000007.1"/>
</dbReference>
<reference evidence="2" key="1">
    <citation type="submission" date="2017-02" db="EMBL/GenBank/DDBJ databases">
        <authorList>
            <person name="Varghese N."/>
            <person name="Submissions S."/>
        </authorList>
    </citation>
    <scope>NUCLEOTIDE SEQUENCE [LARGE SCALE GENOMIC DNA]</scope>
    <source>
        <strain evidence="2">R11H</strain>
    </source>
</reference>
<evidence type="ECO:0000313" key="2">
    <source>
        <dbReference type="Proteomes" id="UP000190044"/>
    </source>
</evidence>
<protein>
    <submittedName>
        <fullName evidence="1">Uncharacterized protein</fullName>
    </submittedName>
</protein>
<accession>A0A1T5BQX6</accession>
<dbReference type="InterPro" id="IPR058003">
    <property type="entry name" value="Phage_gp12"/>
</dbReference>
<dbReference type="AlphaFoldDB" id="A0A1T5BQX6"/>
<keyword evidence="2" id="KW-1185">Reference proteome</keyword>
<dbReference type="EMBL" id="FUYP01000007">
    <property type="protein sequence ID" value="SKB49782.1"/>
    <property type="molecule type" value="Genomic_DNA"/>
</dbReference>
<dbReference type="Proteomes" id="UP000190044">
    <property type="component" value="Unassembled WGS sequence"/>
</dbReference>
<evidence type="ECO:0000313" key="1">
    <source>
        <dbReference type="EMBL" id="SKB49782.1"/>
    </source>
</evidence>
<dbReference type="Pfam" id="PF25675">
    <property type="entry name" value="Phage_nozzle"/>
    <property type="match status" value="1"/>
</dbReference>
<sequence length="161" mass="17346">MSLTTRTISSLLNGVSRQPAILRSQDQTEDEINTWGDIARGLGRRPPTKHIADLGVSDAEGSFIHHINRDTSERYVVIIKDGDLRVFDATDGAEKTVAFPFGKAYLAGVEGAFKAVTVADFTFIVNSSITPALGAVGDDEETPPAYYLPGGYRVWGEGMGI</sequence>
<name>A0A1T5BQX6_9SPHN</name>
<dbReference type="OrthoDB" id="5465414at2"/>